<protein>
    <submittedName>
        <fullName evidence="1">Uncharacterized protein</fullName>
    </submittedName>
</protein>
<sequence>MNQRVHPQVAGATASAPSASPLGSPADTWPNRACGEVCTAVLQISGMPRSLRPAIERAMARCIRSESEFIVPGDDPLTAQWCTRWRRDPLWDVVGIKDDNAANAVKGVDNTGAGIGCQQVLTGTPSELEALGRAVEMLAGEYGFRGVVKRAV</sequence>
<evidence type="ECO:0000313" key="1">
    <source>
        <dbReference type="EMBL" id="KKO81326.1"/>
    </source>
</evidence>
<accession>A0ACC4UDH1</accession>
<proteinExistence type="predicted"/>
<evidence type="ECO:0000313" key="2">
    <source>
        <dbReference type="Proteomes" id="UP000034245"/>
    </source>
</evidence>
<comment type="caution">
    <text evidence="1">The sequence shown here is derived from an EMBL/GenBank/DDBJ whole genome shotgun (WGS) entry which is preliminary data.</text>
</comment>
<dbReference type="EMBL" id="LAYQ01000001">
    <property type="protein sequence ID" value="KKO81326.1"/>
    <property type="molecule type" value="Genomic_DNA"/>
</dbReference>
<name>A0ACC4UDH1_9CORY</name>
<gene>
    <name evidence="1" type="ORF">WU87_01075</name>
</gene>
<organism evidence="1 2">
    <name type="scientific">Corynebacterium minutissimum</name>
    <dbReference type="NCBI Taxonomy" id="38301"/>
    <lineage>
        <taxon>Bacteria</taxon>
        <taxon>Bacillati</taxon>
        <taxon>Actinomycetota</taxon>
        <taxon>Actinomycetes</taxon>
        <taxon>Mycobacteriales</taxon>
        <taxon>Corynebacteriaceae</taxon>
        <taxon>Corynebacterium</taxon>
    </lineage>
</organism>
<dbReference type="Proteomes" id="UP000034245">
    <property type="component" value="Unassembled WGS sequence"/>
</dbReference>
<keyword evidence="2" id="KW-1185">Reference proteome</keyword>
<reference evidence="1" key="1">
    <citation type="submission" date="2015-04" db="EMBL/GenBank/DDBJ databases">
        <title>Draft Genome Sequences of Three Species of Emerging Human-Pathogenic Corynebacteria.</title>
        <authorList>
            <person name="Pacheco L.G."/>
            <person name="Mattos-Guaraldi A.L."/>
            <person name="Santos C.S."/>
            <person name="Veras A.O."/>
            <person name="Guimaraes L.C."/>
            <person name="Abreu V."/>
            <person name="Pereira F.L."/>
            <person name="Soares S.C."/>
            <person name="Dorella F.A."/>
            <person name="Carvalho A.F."/>
            <person name="Leal C.G."/>
            <person name="Figueiredo H.C."/>
            <person name="Ramos J.N."/>
            <person name="Vieira V."/>
            <person name="Farfour E."/>
            <person name="Guiso N."/>
            <person name="Hirata R.Jr."/>
            <person name="Ramos R.T."/>
            <person name="Azevedo V."/>
            <person name="Silva A."/>
        </authorList>
    </citation>
    <scope>NUCLEOTIDE SEQUENCE</scope>
    <source>
        <strain evidence="1">1941</strain>
    </source>
</reference>